<keyword evidence="2" id="KW-1185">Reference proteome</keyword>
<sequence length="86" mass="9962">PHDPVDFEIRKSPSSALELPVFKQSKQFPKSKSRLRRWNQFALSIPRLFNISKKRRTVSFTLQTPGRLSADSRRAQSFFGKSRTPS</sequence>
<feature type="non-terminal residue" evidence="1">
    <location>
        <position position="86"/>
    </location>
</feature>
<comment type="caution">
    <text evidence="1">The sequence shown here is derived from an EMBL/GenBank/DDBJ whole genome shotgun (WGS) entry which is preliminary data.</text>
</comment>
<name>A0A9N9VK90_9HYPO</name>
<evidence type="ECO:0000313" key="1">
    <source>
        <dbReference type="EMBL" id="CAH0024636.1"/>
    </source>
</evidence>
<protein>
    <submittedName>
        <fullName evidence="1">Uncharacterized protein</fullName>
    </submittedName>
</protein>
<dbReference type="EMBL" id="CABFNQ020000699">
    <property type="protein sequence ID" value="CAH0024636.1"/>
    <property type="molecule type" value="Genomic_DNA"/>
</dbReference>
<organism evidence="1 2">
    <name type="scientific">Clonostachys rhizophaga</name>
    <dbReference type="NCBI Taxonomy" id="160324"/>
    <lineage>
        <taxon>Eukaryota</taxon>
        <taxon>Fungi</taxon>
        <taxon>Dikarya</taxon>
        <taxon>Ascomycota</taxon>
        <taxon>Pezizomycotina</taxon>
        <taxon>Sordariomycetes</taxon>
        <taxon>Hypocreomycetidae</taxon>
        <taxon>Hypocreales</taxon>
        <taxon>Bionectriaceae</taxon>
        <taxon>Clonostachys</taxon>
    </lineage>
</organism>
<proteinExistence type="predicted"/>
<accession>A0A9N9VK90</accession>
<dbReference type="AlphaFoldDB" id="A0A9N9VK90"/>
<reference evidence="1" key="1">
    <citation type="submission" date="2021-10" db="EMBL/GenBank/DDBJ databases">
        <authorList>
            <person name="Piombo E."/>
        </authorList>
    </citation>
    <scope>NUCLEOTIDE SEQUENCE</scope>
</reference>
<evidence type="ECO:0000313" key="2">
    <source>
        <dbReference type="Proteomes" id="UP000696573"/>
    </source>
</evidence>
<gene>
    <name evidence="1" type="ORF">CRHIZ90672A_00014657</name>
</gene>
<dbReference type="Proteomes" id="UP000696573">
    <property type="component" value="Unassembled WGS sequence"/>
</dbReference>